<organism evidence="2 3">
    <name type="scientific">bacterium (Candidatus Blackallbacteria) CG17_big_fil_post_rev_8_21_14_2_50_48_46</name>
    <dbReference type="NCBI Taxonomy" id="2014261"/>
    <lineage>
        <taxon>Bacteria</taxon>
        <taxon>Candidatus Blackallbacteria</taxon>
    </lineage>
</organism>
<feature type="region of interest" description="Disordered" evidence="1">
    <location>
        <begin position="1"/>
        <end position="36"/>
    </location>
</feature>
<proteinExistence type="predicted"/>
<evidence type="ECO:0000256" key="1">
    <source>
        <dbReference type="SAM" id="MobiDB-lite"/>
    </source>
</evidence>
<accession>A0A2M7G614</accession>
<evidence type="ECO:0000313" key="3">
    <source>
        <dbReference type="Proteomes" id="UP000231019"/>
    </source>
</evidence>
<gene>
    <name evidence="2" type="ORF">COW36_08150</name>
</gene>
<dbReference type="Proteomes" id="UP000231019">
    <property type="component" value="Unassembled WGS sequence"/>
</dbReference>
<dbReference type="InterPro" id="IPR011990">
    <property type="entry name" value="TPR-like_helical_dom_sf"/>
</dbReference>
<evidence type="ECO:0000313" key="2">
    <source>
        <dbReference type="EMBL" id="PIW17461.1"/>
    </source>
</evidence>
<dbReference type="AlphaFoldDB" id="A0A2M7G614"/>
<dbReference type="Gene3D" id="1.25.40.10">
    <property type="entry name" value="Tetratricopeptide repeat domain"/>
    <property type="match status" value="1"/>
</dbReference>
<evidence type="ECO:0008006" key="4">
    <source>
        <dbReference type="Google" id="ProtNLM"/>
    </source>
</evidence>
<comment type="caution">
    <text evidence="2">The sequence shown here is derived from an EMBL/GenBank/DDBJ whole genome shotgun (WGS) entry which is preliminary data.</text>
</comment>
<dbReference type="EMBL" id="PFFQ01000023">
    <property type="protein sequence ID" value="PIW17461.1"/>
    <property type="molecule type" value="Genomic_DNA"/>
</dbReference>
<reference evidence="2 3" key="1">
    <citation type="submission" date="2017-09" db="EMBL/GenBank/DDBJ databases">
        <title>Depth-based differentiation of microbial function through sediment-hosted aquifers and enrichment of novel symbionts in the deep terrestrial subsurface.</title>
        <authorList>
            <person name="Probst A.J."/>
            <person name="Ladd B."/>
            <person name="Jarett J.K."/>
            <person name="Geller-Mcgrath D.E."/>
            <person name="Sieber C.M."/>
            <person name="Emerson J.B."/>
            <person name="Anantharaman K."/>
            <person name="Thomas B.C."/>
            <person name="Malmstrom R."/>
            <person name="Stieglmeier M."/>
            <person name="Klingl A."/>
            <person name="Woyke T."/>
            <person name="Ryan C.M."/>
            <person name="Banfield J.F."/>
        </authorList>
    </citation>
    <scope>NUCLEOTIDE SEQUENCE [LARGE SCALE GENOMIC DNA]</scope>
    <source>
        <strain evidence="2">CG17_big_fil_post_rev_8_21_14_2_50_48_46</strain>
    </source>
</reference>
<sequence length="376" mass="42299">MSIRSTRPLSATAQASGTSAATRPLHRPASPPSPSRQLRLQLEQLKARCQGLESKRKQTLSPVFRQSLENQLKALNAQIQTQTLALLKAQSLERIPKLRALEPLLQSPEPPVWQEILSIWQTLYPPDSLIFPETDQQSAFNAWNHLMIQILHTLIEKQPPPPQSCTLPEVLQNKFPFIQALETEIWSRLVSVLTTNLEIPAKPVPETAEPEAAPEESFEILSFELPETTESVPQENEAEAQISSARKDGAELEVRFDMGAGRSLIRNKMGIVLNQHKKSYQEYLDLGFSCIDLVVESNFTQTTPLQEAVSHFLEAISLNKERHEAYFGLGYLYSLVRDINHALYFLDIAWKISHNPSIQAFITKVRDSYGVASNAS</sequence>
<protein>
    <recommendedName>
        <fullName evidence="4">Tetratricopeptide repeat protein</fullName>
    </recommendedName>
</protein>
<dbReference type="SUPFAM" id="SSF48452">
    <property type="entry name" value="TPR-like"/>
    <property type="match status" value="1"/>
</dbReference>
<feature type="compositionally biased region" description="Low complexity" evidence="1">
    <location>
        <begin position="10"/>
        <end position="22"/>
    </location>
</feature>
<name>A0A2M7G614_9BACT</name>